<keyword evidence="5" id="KW-1185">Reference proteome</keyword>
<keyword evidence="2" id="KW-0539">Nucleus</keyword>
<gene>
    <name evidence="4" type="ORF">ACHAXA_006346</name>
</gene>
<evidence type="ECO:0000256" key="1">
    <source>
        <dbReference type="ARBA" id="ARBA00004123"/>
    </source>
</evidence>
<dbReference type="InterPro" id="IPR009072">
    <property type="entry name" value="Histone-fold"/>
</dbReference>
<dbReference type="GO" id="GO:0005634">
    <property type="term" value="C:nucleus"/>
    <property type="evidence" value="ECO:0007669"/>
    <property type="project" value="UniProtKB-SubCell"/>
</dbReference>
<dbReference type="AlphaFoldDB" id="A0ABD3RI82"/>
<sequence>MADEGDSVNGDECPAPPDDKLPTTATSSSSAAAAAPPLLLQHRLRTAGRQSLPKSTNVSKDSLMTISRASGIFVLYLTACANDVAREGRRTTIVAKDVLGALRELDFGDFLPAMEAFLEGHRRDEQGGGWGGGGGGGSADNKIKDATTGKFVGKRKRTTESMEDIGAGNDAATNSTTKDGGDAESIGGEDVDEVDDDDGGGDEEDENDENDEDDDGSSSSKKSKTMMISSIDGE</sequence>
<evidence type="ECO:0000313" key="5">
    <source>
        <dbReference type="Proteomes" id="UP001530377"/>
    </source>
</evidence>
<feature type="compositionally biased region" description="Acidic residues" evidence="3">
    <location>
        <begin position="187"/>
        <end position="216"/>
    </location>
</feature>
<proteinExistence type="predicted"/>
<evidence type="ECO:0008006" key="6">
    <source>
        <dbReference type="Google" id="ProtNLM"/>
    </source>
</evidence>
<comment type="subcellular location">
    <subcellularLocation>
        <location evidence="1">Nucleus</location>
    </subcellularLocation>
</comment>
<evidence type="ECO:0000313" key="4">
    <source>
        <dbReference type="EMBL" id="KAL3810206.1"/>
    </source>
</evidence>
<feature type="compositionally biased region" description="Gly residues" evidence="3">
    <location>
        <begin position="127"/>
        <end position="138"/>
    </location>
</feature>
<feature type="region of interest" description="Disordered" evidence="3">
    <location>
        <begin position="123"/>
        <end position="234"/>
    </location>
</feature>
<dbReference type="PANTHER" id="PTHR46172:SF1">
    <property type="entry name" value="DNA POLYMERASE EPSILON SUBUNIT 3"/>
    <property type="match status" value="1"/>
</dbReference>
<organism evidence="4 5">
    <name type="scientific">Cyclostephanos tholiformis</name>
    <dbReference type="NCBI Taxonomy" id="382380"/>
    <lineage>
        <taxon>Eukaryota</taxon>
        <taxon>Sar</taxon>
        <taxon>Stramenopiles</taxon>
        <taxon>Ochrophyta</taxon>
        <taxon>Bacillariophyta</taxon>
        <taxon>Coscinodiscophyceae</taxon>
        <taxon>Thalassiosirophycidae</taxon>
        <taxon>Stephanodiscales</taxon>
        <taxon>Stephanodiscaceae</taxon>
        <taxon>Cyclostephanos</taxon>
    </lineage>
</organism>
<dbReference type="CDD" id="cd22928">
    <property type="entry name" value="HFD_POLE3_DPB4"/>
    <property type="match status" value="1"/>
</dbReference>
<accession>A0ABD3RI82</accession>
<dbReference type="Proteomes" id="UP001530377">
    <property type="component" value="Unassembled WGS sequence"/>
</dbReference>
<name>A0ABD3RI82_9STRA</name>
<feature type="region of interest" description="Disordered" evidence="3">
    <location>
        <begin position="1"/>
        <end position="35"/>
    </location>
</feature>
<dbReference type="InterPro" id="IPR051377">
    <property type="entry name" value="DNA_Pol-Epsilon_Subunit"/>
</dbReference>
<evidence type="ECO:0000256" key="3">
    <source>
        <dbReference type="SAM" id="MobiDB-lite"/>
    </source>
</evidence>
<feature type="compositionally biased region" description="Low complexity" evidence="3">
    <location>
        <begin position="22"/>
        <end position="35"/>
    </location>
</feature>
<comment type="caution">
    <text evidence="4">The sequence shown here is derived from an EMBL/GenBank/DDBJ whole genome shotgun (WGS) entry which is preliminary data.</text>
</comment>
<dbReference type="Gene3D" id="1.10.20.10">
    <property type="entry name" value="Histone, subunit A"/>
    <property type="match status" value="1"/>
</dbReference>
<evidence type="ECO:0000256" key="2">
    <source>
        <dbReference type="ARBA" id="ARBA00023242"/>
    </source>
</evidence>
<protein>
    <recommendedName>
        <fullName evidence="6">Transcription factor CBF/NF-Y/archaeal histone domain-containing protein</fullName>
    </recommendedName>
</protein>
<dbReference type="SUPFAM" id="SSF47113">
    <property type="entry name" value="Histone-fold"/>
    <property type="match status" value="1"/>
</dbReference>
<dbReference type="EMBL" id="JALLPB020000346">
    <property type="protein sequence ID" value="KAL3810206.1"/>
    <property type="molecule type" value="Genomic_DNA"/>
</dbReference>
<dbReference type="PANTHER" id="PTHR46172">
    <property type="entry name" value="DNA POLYMERASE EPSILON SUBUNIT 3"/>
    <property type="match status" value="1"/>
</dbReference>
<reference evidence="4 5" key="1">
    <citation type="submission" date="2024-10" db="EMBL/GenBank/DDBJ databases">
        <title>Updated reference genomes for cyclostephanoid diatoms.</title>
        <authorList>
            <person name="Roberts W.R."/>
            <person name="Alverson A.J."/>
        </authorList>
    </citation>
    <scope>NUCLEOTIDE SEQUENCE [LARGE SCALE GENOMIC DNA]</scope>
    <source>
        <strain evidence="4 5">AJA228-03</strain>
    </source>
</reference>
<feature type="compositionally biased region" description="Low complexity" evidence="3">
    <location>
        <begin position="217"/>
        <end position="234"/>
    </location>
</feature>